<evidence type="ECO:0000256" key="7">
    <source>
        <dbReference type="ARBA" id="ARBA00023049"/>
    </source>
</evidence>
<feature type="domain" description="Peptidase M1 membrane alanine aminopeptidase" evidence="13">
    <location>
        <begin position="249"/>
        <end position="466"/>
    </location>
</feature>
<dbReference type="GO" id="GO:0070006">
    <property type="term" value="F:metalloaminopeptidase activity"/>
    <property type="evidence" value="ECO:0007669"/>
    <property type="project" value="TreeGrafter"/>
</dbReference>
<comment type="cofactor">
    <cofactor evidence="10 12">
        <name>Zn(2+)</name>
        <dbReference type="ChEBI" id="CHEBI:29105"/>
    </cofactor>
    <text evidence="10 12">Binds 1 zinc ion per subunit.</text>
</comment>
<dbReference type="FunFam" id="1.25.50.20:FF:000002">
    <property type="entry name" value="Aminopeptidase"/>
    <property type="match status" value="1"/>
</dbReference>
<dbReference type="Gene3D" id="1.25.50.20">
    <property type="match status" value="1"/>
</dbReference>
<evidence type="ECO:0000259" key="13">
    <source>
        <dbReference type="Pfam" id="PF01433"/>
    </source>
</evidence>
<dbReference type="AlphaFoldDB" id="A0A1Y1WMB1"/>
<protein>
    <recommendedName>
        <fullName evidence="12">Aminopeptidase</fullName>
        <ecNumber evidence="12">3.4.11.-</ecNumber>
    </recommendedName>
</protein>
<evidence type="ECO:0000259" key="15">
    <source>
        <dbReference type="Pfam" id="PF17900"/>
    </source>
</evidence>
<evidence type="ECO:0000256" key="11">
    <source>
        <dbReference type="PIRSR" id="PIRSR634016-4"/>
    </source>
</evidence>
<gene>
    <name evidence="16" type="ORF">DL89DRAFT_14235</name>
</gene>
<feature type="binding site" evidence="10">
    <location>
        <position position="325"/>
    </location>
    <ligand>
        <name>Zn(2+)</name>
        <dbReference type="ChEBI" id="CHEBI:29105"/>
        <note>catalytic</note>
    </ligand>
</feature>
<dbReference type="Gene3D" id="2.60.40.1910">
    <property type="match status" value="1"/>
</dbReference>
<name>A0A1Y1WMB1_9FUNG</name>
<dbReference type="InterPro" id="IPR045357">
    <property type="entry name" value="Aminopeptidase_N-like_N"/>
</dbReference>
<evidence type="ECO:0000256" key="3">
    <source>
        <dbReference type="ARBA" id="ARBA00022670"/>
    </source>
</evidence>
<dbReference type="PRINTS" id="PR00756">
    <property type="entry name" value="ALADIPTASE"/>
</dbReference>
<dbReference type="RefSeq" id="XP_040747547.1">
    <property type="nucleotide sequence ID" value="XM_040883448.1"/>
</dbReference>
<evidence type="ECO:0000256" key="8">
    <source>
        <dbReference type="PIRSR" id="PIRSR634016-1"/>
    </source>
</evidence>
<feature type="active site" description="Proton acceptor" evidence="8">
    <location>
        <position position="322"/>
    </location>
</feature>
<evidence type="ECO:0000313" key="16">
    <source>
        <dbReference type="EMBL" id="ORX74336.1"/>
    </source>
</evidence>
<keyword evidence="7 12" id="KW-0482">Metalloprotease</keyword>
<keyword evidence="17" id="KW-1185">Reference proteome</keyword>
<reference evidence="16 17" key="1">
    <citation type="submission" date="2016-07" db="EMBL/GenBank/DDBJ databases">
        <title>Pervasive Adenine N6-methylation of Active Genes in Fungi.</title>
        <authorList>
            <consortium name="DOE Joint Genome Institute"/>
            <person name="Mondo S.J."/>
            <person name="Dannebaum R.O."/>
            <person name="Kuo R.C."/>
            <person name="Labutti K."/>
            <person name="Haridas S."/>
            <person name="Kuo A."/>
            <person name="Salamov A."/>
            <person name="Ahrendt S.R."/>
            <person name="Lipzen A."/>
            <person name="Sullivan W."/>
            <person name="Andreopoulos W.B."/>
            <person name="Clum A."/>
            <person name="Lindquist E."/>
            <person name="Daum C."/>
            <person name="Ramamoorthy G.K."/>
            <person name="Gryganskyi A."/>
            <person name="Culley D."/>
            <person name="Magnuson J.K."/>
            <person name="James T.Y."/>
            <person name="O'Malley M.A."/>
            <person name="Stajich J.E."/>
            <person name="Spatafora J.W."/>
            <person name="Visel A."/>
            <person name="Grigoriev I.V."/>
        </authorList>
    </citation>
    <scope>NUCLEOTIDE SEQUENCE [LARGE SCALE GENOMIC DNA]</scope>
    <source>
        <strain evidence="16 17">ATCC 12442</strain>
    </source>
</reference>
<dbReference type="EMBL" id="MCFD01000001">
    <property type="protein sequence ID" value="ORX74336.1"/>
    <property type="molecule type" value="Genomic_DNA"/>
</dbReference>
<dbReference type="Gene3D" id="1.10.390.10">
    <property type="entry name" value="Neutral Protease Domain 2"/>
    <property type="match status" value="1"/>
</dbReference>
<keyword evidence="3 12" id="KW-0645">Protease</keyword>
<dbReference type="SUPFAM" id="SSF55486">
    <property type="entry name" value="Metalloproteases ('zincins'), catalytic domain"/>
    <property type="match status" value="1"/>
</dbReference>
<keyword evidence="6 10" id="KW-0862">Zinc</keyword>
<evidence type="ECO:0000256" key="5">
    <source>
        <dbReference type="ARBA" id="ARBA00022801"/>
    </source>
</evidence>
<keyword evidence="4 10" id="KW-0479">Metal-binding</keyword>
<feature type="binding site" evidence="9">
    <location>
        <position position="815"/>
    </location>
    <ligand>
        <name>substrate</name>
    </ligand>
</feature>
<feature type="site" description="Transition state stabilizer" evidence="11">
    <location>
        <position position="407"/>
    </location>
</feature>
<evidence type="ECO:0000256" key="10">
    <source>
        <dbReference type="PIRSR" id="PIRSR634016-3"/>
    </source>
</evidence>
<dbReference type="FunFam" id="2.60.40.1730:FF:000002">
    <property type="entry name" value="Aminopeptidase"/>
    <property type="match status" value="1"/>
</dbReference>
<dbReference type="GO" id="GO:0008270">
    <property type="term" value="F:zinc ion binding"/>
    <property type="evidence" value="ECO:0007669"/>
    <property type="project" value="UniProtKB-UniRule"/>
</dbReference>
<dbReference type="Pfam" id="PF17900">
    <property type="entry name" value="Peptidase_M1_N"/>
    <property type="match status" value="1"/>
</dbReference>
<dbReference type="InterPro" id="IPR024571">
    <property type="entry name" value="ERAP1-like_C_dom"/>
</dbReference>
<feature type="domain" description="ERAP1-like C-terminal" evidence="14">
    <location>
        <begin position="544"/>
        <end position="862"/>
    </location>
</feature>
<dbReference type="GO" id="GO:0042277">
    <property type="term" value="F:peptide binding"/>
    <property type="evidence" value="ECO:0007669"/>
    <property type="project" value="TreeGrafter"/>
</dbReference>
<dbReference type="InterPro" id="IPR050344">
    <property type="entry name" value="Peptidase_M1_aminopeptidases"/>
</dbReference>
<dbReference type="STRING" id="61395.A0A1Y1WMB1"/>
<dbReference type="InterPro" id="IPR014782">
    <property type="entry name" value="Peptidase_M1_dom"/>
</dbReference>
<comment type="caution">
    <text evidence="16">The sequence shown here is derived from an EMBL/GenBank/DDBJ whole genome shotgun (WGS) entry which is preliminary data.</text>
</comment>
<dbReference type="Pfam" id="PF01433">
    <property type="entry name" value="Peptidase_M1"/>
    <property type="match status" value="1"/>
</dbReference>
<dbReference type="GO" id="GO:0005737">
    <property type="term" value="C:cytoplasm"/>
    <property type="evidence" value="ECO:0007669"/>
    <property type="project" value="TreeGrafter"/>
</dbReference>
<dbReference type="GO" id="GO:0016020">
    <property type="term" value="C:membrane"/>
    <property type="evidence" value="ECO:0007669"/>
    <property type="project" value="TreeGrafter"/>
</dbReference>
<evidence type="ECO:0000256" key="2">
    <source>
        <dbReference type="ARBA" id="ARBA00022438"/>
    </source>
</evidence>
<dbReference type="InterPro" id="IPR042097">
    <property type="entry name" value="Aminopeptidase_N-like_N_sf"/>
</dbReference>
<organism evidence="16 17">
    <name type="scientific">Linderina pennispora</name>
    <dbReference type="NCBI Taxonomy" id="61395"/>
    <lineage>
        <taxon>Eukaryota</taxon>
        <taxon>Fungi</taxon>
        <taxon>Fungi incertae sedis</taxon>
        <taxon>Zoopagomycota</taxon>
        <taxon>Kickxellomycotina</taxon>
        <taxon>Kickxellomycetes</taxon>
        <taxon>Kickxellales</taxon>
        <taxon>Kickxellaceae</taxon>
        <taxon>Linderina</taxon>
    </lineage>
</organism>
<dbReference type="PANTHER" id="PTHR11533">
    <property type="entry name" value="PROTEASE M1 ZINC METALLOPROTEASE"/>
    <property type="match status" value="1"/>
</dbReference>
<feature type="binding site" evidence="10">
    <location>
        <position position="321"/>
    </location>
    <ligand>
        <name>Zn(2+)</name>
        <dbReference type="ChEBI" id="CHEBI:29105"/>
        <note>catalytic</note>
    </ligand>
</feature>
<dbReference type="OrthoDB" id="10031169at2759"/>
<dbReference type="InterPro" id="IPR001930">
    <property type="entry name" value="Peptidase_M1"/>
</dbReference>
<accession>A0A1Y1WMB1</accession>
<evidence type="ECO:0000313" key="17">
    <source>
        <dbReference type="Proteomes" id="UP000193922"/>
    </source>
</evidence>
<sequence>MCSGTANADAASDRELLPTNVTPLHYDLLLAPDLDALTFTGKVSIRLRVNESSSTIALHAKDLDVTSASLASTLGSDATATAATIAISQEKEAVELSFRQALVASSEAVLTLEFTGVLNDLMLGFYRSRYTDSQGNTKNMASTHFEPVSARYAFPCFDEPLLKATFAITLRIKDDLTALSNMDVRETKQVGGGLKEVAFNTTPVMSTYLVAFVVGEFDYVEGHTSGEHNGRPIPCRVYTSPGKGEQGRFALDVMIKVLEYFADVFGIPYPLPKMDQIAINEFQIGAMENWGLITYREVALLVDEATTSSAAKQQVAYVVSHELAHQWFGNLVTMEWWSDLWLKEGFATWVGTLAVDQFFPEYHVWTDFVIDDYQRALNLDAMRSSHPIQVPVKRSSDISQIFDAISYSKGASAIRMLSSYIGLDSFFAGLRVYLQKHKYANAETVDLWNALSESSGQDVGQFMDLWTLTTGYPILTVSESDDRSQIVVRQSRYLSSGEAAADEDKTQWWVPLRITTSNSADAPTGDVLTQRESTIALPSSGAEWYKLNKDTVGIYRVNYPAGAIANLAKAIAAGGQLSTSDRIGIIADAAALAASGHSRTSEFLTLLKACQNESEYLVWGEIAARFAKFQSAWATETADIQRQINAMCLQLFGSVIERLGWEMTEDGLANRLRALSVRMAGLAGDDKVVAEAHRRLNEYLAGNKQALGSDMLRPVLAVVVRTGTRSDYEKVKQFYLDASKTVDQRLAALSALGQTSDSELLDDALAFTLTDDVRRQDSHLIVFSVSGNPHGGDKVWAWFKDNYDTLYSRYSVSTRHLGSLVEFSTKHFIGADKAEEVEQFFASKTTATYSRSVEQTIETIKANTKWFETDRANVKQWFTQ</sequence>
<dbReference type="Proteomes" id="UP000193922">
    <property type="component" value="Unassembled WGS sequence"/>
</dbReference>
<dbReference type="FunFam" id="1.10.390.10:FF:000001">
    <property type="entry name" value="Aminopeptidase"/>
    <property type="match status" value="1"/>
</dbReference>
<dbReference type="CDD" id="cd09601">
    <property type="entry name" value="M1_APN-Q_like"/>
    <property type="match status" value="1"/>
</dbReference>
<dbReference type="PANTHER" id="PTHR11533:SF174">
    <property type="entry name" value="PUROMYCIN-SENSITIVE AMINOPEPTIDASE-RELATED"/>
    <property type="match status" value="1"/>
</dbReference>
<dbReference type="GO" id="GO:0043171">
    <property type="term" value="P:peptide catabolic process"/>
    <property type="evidence" value="ECO:0007669"/>
    <property type="project" value="TreeGrafter"/>
</dbReference>
<dbReference type="SUPFAM" id="SSF63737">
    <property type="entry name" value="Leukotriene A4 hydrolase N-terminal domain"/>
    <property type="match status" value="1"/>
</dbReference>
<dbReference type="Pfam" id="PF11838">
    <property type="entry name" value="ERAP1_C"/>
    <property type="match status" value="1"/>
</dbReference>
<evidence type="ECO:0000256" key="1">
    <source>
        <dbReference type="ARBA" id="ARBA00010136"/>
    </source>
</evidence>
<dbReference type="InterPro" id="IPR027268">
    <property type="entry name" value="Peptidase_M4/M1_CTD_sf"/>
</dbReference>
<feature type="binding site" evidence="10">
    <location>
        <position position="344"/>
    </location>
    <ligand>
        <name>Zn(2+)</name>
        <dbReference type="ChEBI" id="CHEBI:29105"/>
        <note>catalytic</note>
    </ligand>
</feature>
<dbReference type="GeneID" id="63800096"/>
<dbReference type="EC" id="3.4.11.-" evidence="12"/>
<dbReference type="GO" id="GO:0006508">
    <property type="term" value="P:proteolysis"/>
    <property type="evidence" value="ECO:0007669"/>
    <property type="project" value="UniProtKB-KW"/>
</dbReference>
<dbReference type="Gene3D" id="2.60.40.1730">
    <property type="entry name" value="tricorn interacting facor f3 domain"/>
    <property type="match status" value="1"/>
</dbReference>
<dbReference type="InterPro" id="IPR034016">
    <property type="entry name" value="M1_APN-typ"/>
</dbReference>
<evidence type="ECO:0000259" key="14">
    <source>
        <dbReference type="Pfam" id="PF11838"/>
    </source>
</evidence>
<keyword evidence="5 12" id="KW-0378">Hydrolase</keyword>
<evidence type="ECO:0000256" key="9">
    <source>
        <dbReference type="PIRSR" id="PIRSR634016-2"/>
    </source>
</evidence>
<evidence type="ECO:0000256" key="12">
    <source>
        <dbReference type="RuleBase" id="RU364040"/>
    </source>
</evidence>
<evidence type="ECO:0000256" key="6">
    <source>
        <dbReference type="ARBA" id="ARBA00022833"/>
    </source>
</evidence>
<keyword evidence="2 12" id="KW-0031">Aminopeptidase</keyword>
<proteinExistence type="inferred from homology"/>
<comment type="similarity">
    <text evidence="1 12">Belongs to the peptidase M1 family.</text>
</comment>
<feature type="binding site" evidence="9">
    <location>
        <begin position="285"/>
        <end position="289"/>
    </location>
    <ligand>
        <name>substrate</name>
    </ligand>
</feature>
<feature type="binding site" evidence="9">
    <location>
        <position position="146"/>
    </location>
    <ligand>
        <name>substrate</name>
    </ligand>
</feature>
<evidence type="ECO:0000256" key="4">
    <source>
        <dbReference type="ARBA" id="ARBA00022723"/>
    </source>
</evidence>
<feature type="domain" description="Aminopeptidase N-like N-terminal" evidence="15">
    <location>
        <begin position="23"/>
        <end position="209"/>
    </location>
</feature>
<dbReference type="GO" id="GO:0005615">
    <property type="term" value="C:extracellular space"/>
    <property type="evidence" value="ECO:0007669"/>
    <property type="project" value="TreeGrafter"/>
</dbReference>